<comment type="caution">
    <text evidence="2">The sequence shown here is derived from an EMBL/GenBank/DDBJ whole genome shotgun (WGS) entry which is preliminary data.</text>
</comment>
<dbReference type="RefSeq" id="WP_036340779.1">
    <property type="nucleotide sequence ID" value="NZ_JPMX01000119.1"/>
</dbReference>
<evidence type="ECO:0000256" key="1">
    <source>
        <dbReference type="SAM" id="Phobius"/>
    </source>
</evidence>
<accession>A0A098Y256</accession>
<evidence type="ECO:0000313" key="2">
    <source>
        <dbReference type="EMBL" id="KGH44529.1"/>
    </source>
</evidence>
<keyword evidence="1" id="KW-0812">Transmembrane</keyword>
<sequence>MSSESASRRPPLPALVAVLGAVLTALLTAFFSVIALAFSNGQYDGGTWLVIATPVLLAAWLLAGALLLMTGRSWLALVLPAAVLFGLVVWGTIAAGLGSDTDGFVVLMWLLPAGTAVLAGLPGVRRWVAARRLARSAPVPG</sequence>
<feature type="transmembrane region" description="Helical" evidence="1">
    <location>
        <begin position="12"/>
        <end position="36"/>
    </location>
</feature>
<dbReference type="EMBL" id="JPMX01000119">
    <property type="protein sequence ID" value="KGH44529.1"/>
    <property type="molecule type" value="Genomic_DNA"/>
</dbReference>
<feature type="transmembrane region" description="Helical" evidence="1">
    <location>
        <begin position="103"/>
        <end position="124"/>
    </location>
</feature>
<feature type="transmembrane region" description="Helical" evidence="1">
    <location>
        <begin position="75"/>
        <end position="97"/>
    </location>
</feature>
<evidence type="ECO:0008006" key="4">
    <source>
        <dbReference type="Google" id="ProtNLM"/>
    </source>
</evidence>
<reference evidence="2 3" key="1">
    <citation type="submission" date="2014-07" db="EMBL/GenBank/DDBJ databases">
        <title>Biosystematic studies on Modestobacter strains isolated from extreme hyper-arid desert soil and from historic building.</title>
        <authorList>
            <person name="Bukarasam K."/>
            <person name="Bull A."/>
            <person name="Girard G."/>
            <person name="van Wezel G."/>
            <person name="Goodfellow M."/>
        </authorList>
    </citation>
    <scope>NUCLEOTIDE SEQUENCE [LARGE SCALE GENOMIC DNA]</scope>
    <source>
        <strain evidence="2 3">KNN45-2b</strain>
    </source>
</reference>
<keyword evidence="1" id="KW-0472">Membrane</keyword>
<proteinExistence type="predicted"/>
<dbReference type="AlphaFoldDB" id="A0A098Y256"/>
<protein>
    <recommendedName>
        <fullName evidence="4">Integral membrane protein</fullName>
    </recommendedName>
</protein>
<dbReference type="STRING" id="1522368.IN07_23015"/>
<name>A0A098Y256_9ACTN</name>
<keyword evidence="1" id="KW-1133">Transmembrane helix</keyword>
<evidence type="ECO:0000313" key="3">
    <source>
        <dbReference type="Proteomes" id="UP000029713"/>
    </source>
</evidence>
<keyword evidence="3" id="KW-1185">Reference proteome</keyword>
<dbReference type="Proteomes" id="UP000029713">
    <property type="component" value="Unassembled WGS sequence"/>
</dbReference>
<organism evidence="2 3">
    <name type="scientific">Modestobacter caceresii</name>
    <dbReference type="NCBI Taxonomy" id="1522368"/>
    <lineage>
        <taxon>Bacteria</taxon>
        <taxon>Bacillati</taxon>
        <taxon>Actinomycetota</taxon>
        <taxon>Actinomycetes</taxon>
        <taxon>Geodermatophilales</taxon>
        <taxon>Geodermatophilaceae</taxon>
        <taxon>Modestobacter</taxon>
    </lineage>
</organism>
<gene>
    <name evidence="2" type="ORF">IN07_23015</name>
</gene>
<feature type="transmembrane region" description="Helical" evidence="1">
    <location>
        <begin position="48"/>
        <end position="68"/>
    </location>
</feature>